<reference evidence="9" key="1">
    <citation type="submission" date="2016-10" db="EMBL/GenBank/DDBJ databases">
        <authorList>
            <person name="Varghese N."/>
            <person name="Submissions S."/>
        </authorList>
    </citation>
    <scope>NUCLEOTIDE SEQUENCE [LARGE SCALE GENOMIC DNA]</scope>
    <source>
        <strain evidence="9">CGMCC 4.2126</strain>
    </source>
</reference>
<keyword evidence="6" id="KW-1003">Cell membrane</keyword>
<accession>A0A1I3USL2</accession>
<comment type="subcellular location">
    <subcellularLocation>
        <location evidence="6">Cell membrane</location>
        <topology evidence="6">Multi-pass membrane protein</topology>
    </subcellularLocation>
    <subcellularLocation>
        <location evidence="1">Membrane</location>
        <topology evidence="1">Multi-pass membrane protein</topology>
    </subcellularLocation>
</comment>
<organism evidence="8 9">
    <name type="scientific">Streptosporangium canum</name>
    <dbReference type="NCBI Taxonomy" id="324952"/>
    <lineage>
        <taxon>Bacteria</taxon>
        <taxon>Bacillati</taxon>
        <taxon>Actinomycetota</taxon>
        <taxon>Actinomycetes</taxon>
        <taxon>Streptosporangiales</taxon>
        <taxon>Streptosporangiaceae</taxon>
        <taxon>Streptosporangium</taxon>
    </lineage>
</organism>
<evidence type="ECO:0000256" key="3">
    <source>
        <dbReference type="ARBA" id="ARBA00022989"/>
    </source>
</evidence>
<evidence type="ECO:0000259" key="7">
    <source>
        <dbReference type="PROSITE" id="PS51012"/>
    </source>
</evidence>
<dbReference type="InterPro" id="IPR013525">
    <property type="entry name" value="ABC2_TM"/>
</dbReference>
<feature type="transmembrane region" description="Helical" evidence="6">
    <location>
        <begin position="30"/>
        <end position="53"/>
    </location>
</feature>
<feature type="domain" description="ABC transmembrane type-2" evidence="7">
    <location>
        <begin position="24"/>
        <end position="258"/>
    </location>
</feature>
<evidence type="ECO:0000313" key="8">
    <source>
        <dbReference type="EMBL" id="SFJ85932.1"/>
    </source>
</evidence>
<keyword evidence="5" id="KW-0046">Antibiotic resistance</keyword>
<dbReference type="PANTHER" id="PTHR43229">
    <property type="entry name" value="NODULATION PROTEIN J"/>
    <property type="match status" value="1"/>
</dbReference>
<feature type="transmembrane region" description="Helical" evidence="6">
    <location>
        <begin position="141"/>
        <end position="163"/>
    </location>
</feature>
<evidence type="ECO:0000256" key="1">
    <source>
        <dbReference type="ARBA" id="ARBA00004141"/>
    </source>
</evidence>
<dbReference type="PROSITE" id="PS51012">
    <property type="entry name" value="ABC_TM2"/>
    <property type="match status" value="1"/>
</dbReference>
<dbReference type="PANTHER" id="PTHR43229:SF2">
    <property type="entry name" value="NODULATION PROTEIN J"/>
    <property type="match status" value="1"/>
</dbReference>
<proteinExistence type="inferred from homology"/>
<sequence length="260" mass="27832">MTHVLSDGWVIARAHLLHWVRNPAAILSGLLYPIVMVLLFGYVFGSAMAVAGAGENYREYLMPGMFGQTMAVGITTTLIVVTTQASRGVTDRYRSMPVSQTGVVLGRAIADMAGSTLELTILIACGMAVGWSWHNGPLNALAAMGLLLLLRFSLIWVGIFAGLKLTPEAASASWMIMLPLTMVANTFVSPAQMPGWMGALAEWNPLSATVAACRQLFGNPGFAGESWAAQHAVLLAVAWPVAITLVFLPLSARAYRRLSR</sequence>
<dbReference type="GeneID" id="96299799"/>
<gene>
    <name evidence="8" type="ORF">SAMN05216275_11375</name>
</gene>
<dbReference type="Proteomes" id="UP000199111">
    <property type="component" value="Unassembled WGS sequence"/>
</dbReference>
<evidence type="ECO:0000256" key="6">
    <source>
        <dbReference type="RuleBase" id="RU361157"/>
    </source>
</evidence>
<keyword evidence="2 6" id="KW-0812">Transmembrane</keyword>
<comment type="similarity">
    <text evidence="6">Belongs to the ABC-2 integral membrane protein family.</text>
</comment>
<name>A0A1I3USL2_9ACTN</name>
<protein>
    <recommendedName>
        <fullName evidence="6">Transport permease protein</fullName>
    </recommendedName>
</protein>
<keyword evidence="9" id="KW-1185">Reference proteome</keyword>
<feature type="transmembrane region" description="Helical" evidence="6">
    <location>
        <begin position="170"/>
        <end position="188"/>
    </location>
</feature>
<feature type="transmembrane region" description="Helical" evidence="6">
    <location>
        <begin position="104"/>
        <end position="129"/>
    </location>
</feature>
<dbReference type="GO" id="GO:0043190">
    <property type="term" value="C:ATP-binding cassette (ABC) transporter complex"/>
    <property type="evidence" value="ECO:0007669"/>
    <property type="project" value="InterPro"/>
</dbReference>
<feature type="transmembrane region" description="Helical" evidence="6">
    <location>
        <begin position="227"/>
        <end position="250"/>
    </location>
</feature>
<dbReference type="InterPro" id="IPR000412">
    <property type="entry name" value="ABC_2_transport"/>
</dbReference>
<keyword evidence="3 6" id="KW-1133">Transmembrane helix</keyword>
<dbReference type="GO" id="GO:0140359">
    <property type="term" value="F:ABC-type transporter activity"/>
    <property type="evidence" value="ECO:0007669"/>
    <property type="project" value="InterPro"/>
</dbReference>
<dbReference type="InterPro" id="IPR051784">
    <property type="entry name" value="Nod_factor_ABC_transporter"/>
</dbReference>
<evidence type="ECO:0000256" key="2">
    <source>
        <dbReference type="ARBA" id="ARBA00022692"/>
    </source>
</evidence>
<feature type="transmembrane region" description="Helical" evidence="6">
    <location>
        <begin position="65"/>
        <end position="83"/>
    </location>
</feature>
<keyword evidence="4 6" id="KW-0472">Membrane</keyword>
<dbReference type="AlphaFoldDB" id="A0A1I3USL2"/>
<evidence type="ECO:0000256" key="5">
    <source>
        <dbReference type="ARBA" id="ARBA00023251"/>
    </source>
</evidence>
<evidence type="ECO:0000256" key="4">
    <source>
        <dbReference type="ARBA" id="ARBA00023136"/>
    </source>
</evidence>
<dbReference type="Pfam" id="PF01061">
    <property type="entry name" value="ABC2_membrane"/>
    <property type="match status" value="1"/>
</dbReference>
<dbReference type="InterPro" id="IPR047817">
    <property type="entry name" value="ABC2_TM_bact-type"/>
</dbReference>
<dbReference type="RefSeq" id="WP_093888556.1">
    <property type="nucleotide sequence ID" value="NZ_FOQY01000013.1"/>
</dbReference>
<dbReference type="EMBL" id="FOQY01000013">
    <property type="protein sequence ID" value="SFJ85932.1"/>
    <property type="molecule type" value="Genomic_DNA"/>
</dbReference>
<keyword evidence="6" id="KW-0813">Transport</keyword>
<dbReference type="GO" id="GO:0046677">
    <property type="term" value="P:response to antibiotic"/>
    <property type="evidence" value="ECO:0007669"/>
    <property type="project" value="UniProtKB-KW"/>
</dbReference>
<dbReference type="PIRSF" id="PIRSF006648">
    <property type="entry name" value="DrrB"/>
    <property type="match status" value="1"/>
</dbReference>
<evidence type="ECO:0000313" key="9">
    <source>
        <dbReference type="Proteomes" id="UP000199111"/>
    </source>
</evidence>